<evidence type="ECO:0000256" key="1">
    <source>
        <dbReference type="SAM" id="SignalP"/>
    </source>
</evidence>
<dbReference type="AlphaFoldDB" id="A0A917HZT8"/>
<comment type="caution">
    <text evidence="2">The sequence shown here is derived from an EMBL/GenBank/DDBJ whole genome shotgun (WGS) entry which is preliminary data.</text>
</comment>
<accession>A0A917HZT8</accession>
<reference evidence="2" key="1">
    <citation type="journal article" date="2014" name="Int. J. Syst. Evol. Microbiol.">
        <title>Complete genome sequence of Corynebacterium casei LMG S-19264T (=DSM 44701T), isolated from a smear-ripened cheese.</title>
        <authorList>
            <consortium name="US DOE Joint Genome Institute (JGI-PGF)"/>
            <person name="Walter F."/>
            <person name="Albersmeier A."/>
            <person name="Kalinowski J."/>
            <person name="Ruckert C."/>
        </authorList>
    </citation>
    <scope>NUCLEOTIDE SEQUENCE</scope>
    <source>
        <strain evidence="2">CGMCC 1.15763</strain>
    </source>
</reference>
<dbReference type="RefSeq" id="WP_188598505.1">
    <property type="nucleotide sequence ID" value="NZ_BMJW01000001.1"/>
</dbReference>
<evidence type="ECO:0008006" key="4">
    <source>
        <dbReference type="Google" id="ProtNLM"/>
    </source>
</evidence>
<keyword evidence="1" id="KW-0732">Signal</keyword>
<name>A0A917HZT8_9FLAO</name>
<reference evidence="2" key="2">
    <citation type="submission" date="2020-09" db="EMBL/GenBank/DDBJ databases">
        <authorList>
            <person name="Sun Q."/>
            <person name="Zhou Y."/>
        </authorList>
    </citation>
    <scope>NUCLEOTIDE SEQUENCE</scope>
    <source>
        <strain evidence="2">CGMCC 1.15763</strain>
    </source>
</reference>
<dbReference type="Proteomes" id="UP000633278">
    <property type="component" value="Unassembled WGS sequence"/>
</dbReference>
<feature type="chain" id="PRO_5038047980" description="Lipoprotein" evidence="1">
    <location>
        <begin position="24"/>
        <end position="227"/>
    </location>
</feature>
<dbReference type="EMBL" id="BMJW01000001">
    <property type="protein sequence ID" value="GGG96950.1"/>
    <property type="molecule type" value="Genomic_DNA"/>
</dbReference>
<protein>
    <recommendedName>
        <fullName evidence="4">Lipoprotein</fullName>
    </recommendedName>
</protein>
<sequence length="227" mass="25585">MKNKYLAVFALIMAMGLSSCSTNDEDFETMQKPLLKSYELKRDSNGAYSIDFDVEEKTGVQSQKNLNSLTNEFHLSKVNYDAKGAYREDVSLNDNQLKIGFVDAETGRNTKIQVEDENITFAKGTTGEFLNEYSVATNEDGTIQLDFKVKENVQTEFVYLDELDIYQVHLSPGMATENKFSKSIEMPETGVLKIDFVNHKYFGKGLAEIIVEKPKVIIQEGEDVIGL</sequence>
<dbReference type="PROSITE" id="PS51257">
    <property type="entry name" value="PROKAR_LIPOPROTEIN"/>
    <property type="match status" value="1"/>
</dbReference>
<organism evidence="2 3">
    <name type="scientific">Polaribacter pacificus</name>
    <dbReference type="NCBI Taxonomy" id="1775173"/>
    <lineage>
        <taxon>Bacteria</taxon>
        <taxon>Pseudomonadati</taxon>
        <taxon>Bacteroidota</taxon>
        <taxon>Flavobacteriia</taxon>
        <taxon>Flavobacteriales</taxon>
        <taxon>Flavobacteriaceae</taxon>
    </lineage>
</organism>
<keyword evidence="3" id="KW-1185">Reference proteome</keyword>
<proteinExistence type="predicted"/>
<gene>
    <name evidence="2" type="ORF">GCM10011416_13560</name>
</gene>
<feature type="signal peptide" evidence="1">
    <location>
        <begin position="1"/>
        <end position="23"/>
    </location>
</feature>
<evidence type="ECO:0000313" key="2">
    <source>
        <dbReference type="EMBL" id="GGG96950.1"/>
    </source>
</evidence>
<evidence type="ECO:0000313" key="3">
    <source>
        <dbReference type="Proteomes" id="UP000633278"/>
    </source>
</evidence>